<feature type="domain" description="UDENN" evidence="2">
    <location>
        <begin position="19"/>
        <end position="452"/>
    </location>
</feature>
<dbReference type="PANTHER" id="PTHR31017:SF1">
    <property type="entry name" value="LATE SECRETORY PATHWAY PROTEIN AVL9 HOMOLOG"/>
    <property type="match status" value="1"/>
</dbReference>
<gene>
    <name evidence="3" type="ORF">T551_02794</name>
</gene>
<dbReference type="GeneID" id="28941312"/>
<evidence type="ECO:0000313" key="4">
    <source>
        <dbReference type="Proteomes" id="UP000053447"/>
    </source>
</evidence>
<dbReference type="GO" id="GO:0005737">
    <property type="term" value="C:cytoplasm"/>
    <property type="evidence" value="ECO:0007669"/>
    <property type="project" value="TreeGrafter"/>
</dbReference>
<reference evidence="4" key="1">
    <citation type="journal article" date="2016" name="Nat. Commun.">
        <title>Genome analysis of three Pneumocystis species reveals adaptation mechanisms to life exclusively in mammalian hosts.</title>
        <authorList>
            <person name="Ma L."/>
            <person name="Chen Z."/>
            <person name="Huang D.W."/>
            <person name="Kutty G."/>
            <person name="Ishihara M."/>
            <person name="Wang H."/>
            <person name="Abouelleil A."/>
            <person name="Bishop L."/>
            <person name="Davey E."/>
            <person name="Deng R."/>
            <person name="Deng X."/>
            <person name="Fan L."/>
            <person name="Fantoni G."/>
            <person name="Fitzgerald M."/>
            <person name="Gogineni E."/>
            <person name="Goldberg J.M."/>
            <person name="Handley G."/>
            <person name="Hu X."/>
            <person name="Huber C."/>
            <person name="Jiao X."/>
            <person name="Jones K."/>
            <person name="Levin J.Z."/>
            <person name="Liu Y."/>
            <person name="Macdonald P."/>
            <person name="Melnikov A."/>
            <person name="Raley C."/>
            <person name="Sassi M."/>
            <person name="Sherman B.T."/>
            <person name="Song X."/>
            <person name="Sykes S."/>
            <person name="Tran B."/>
            <person name="Walsh L."/>
            <person name="Xia Y."/>
            <person name="Yang J."/>
            <person name="Young S."/>
            <person name="Zeng Q."/>
            <person name="Zheng X."/>
            <person name="Stephens R."/>
            <person name="Nusbaum C."/>
            <person name="Birren B.W."/>
            <person name="Azadi P."/>
            <person name="Lempicki R.A."/>
            <person name="Cuomo C.A."/>
            <person name="Kovacs J.A."/>
        </authorList>
    </citation>
    <scope>NUCLEOTIDE SEQUENCE [LARGE SCALE GENOMIC DNA]</scope>
    <source>
        <strain evidence="4">RU7</strain>
    </source>
</reference>
<comment type="caution">
    <text evidence="3">The sequence shown here is derived from an EMBL/GenBank/DDBJ whole genome shotgun (WGS) entry which is preliminary data.</text>
</comment>
<dbReference type="InterPro" id="IPR037516">
    <property type="entry name" value="Tripartite_DENN"/>
</dbReference>
<evidence type="ECO:0000256" key="1">
    <source>
        <dbReference type="ARBA" id="ARBA00038178"/>
    </source>
</evidence>
<proteinExistence type="inferred from homology"/>
<dbReference type="eggNOG" id="KOG3823">
    <property type="taxonomic scope" value="Eukaryota"/>
</dbReference>
<dbReference type="EMBL" id="LFWA01000013">
    <property type="protein sequence ID" value="KTW27827.1"/>
    <property type="molecule type" value="Genomic_DNA"/>
</dbReference>
<dbReference type="Gene3D" id="3.40.50.11500">
    <property type="match status" value="1"/>
</dbReference>
<dbReference type="PROSITE" id="PS50211">
    <property type="entry name" value="DENN"/>
    <property type="match status" value="1"/>
</dbReference>
<organism evidence="3 4">
    <name type="scientific">Pneumocystis jirovecii (strain RU7)</name>
    <name type="common">Human pneumocystis pneumonia agent</name>
    <dbReference type="NCBI Taxonomy" id="1408657"/>
    <lineage>
        <taxon>Eukaryota</taxon>
        <taxon>Fungi</taxon>
        <taxon>Dikarya</taxon>
        <taxon>Ascomycota</taxon>
        <taxon>Taphrinomycotina</taxon>
        <taxon>Pneumocystomycetes</taxon>
        <taxon>Pneumocystaceae</taxon>
        <taxon>Pneumocystis</taxon>
    </lineage>
</organism>
<dbReference type="AlphaFoldDB" id="A0A0W4ZHI9"/>
<dbReference type="InterPro" id="IPR051731">
    <property type="entry name" value="DENND11/AVL9_GEFs"/>
</dbReference>
<dbReference type="Proteomes" id="UP000053447">
    <property type="component" value="Unassembled WGS sequence"/>
</dbReference>
<dbReference type="PANTHER" id="PTHR31017">
    <property type="entry name" value="LATE SECRETORY PATHWAY PROTEIN AVL9-RELATED"/>
    <property type="match status" value="1"/>
</dbReference>
<accession>A0A0W4ZHI9</accession>
<protein>
    <recommendedName>
        <fullName evidence="2">UDENN domain-containing protein</fullName>
    </recommendedName>
</protein>
<dbReference type="Pfam" id="PF09794">
    <property type="entry name" value="Avl9"/>
    <property type="match status" value="1"/>
</dbReference>
<dbReference type="GO" id="GO:0006892">
    <property type="term" value="P:post-Golgi vesicle-mediated transport"/>
    <property type="evidence" value="ECO:0007669"/>
    <property type="project" value="EnsemblFungi"/>
</dbReference>
<dbReference type="OrthoDB" id="192887at2759"/>
<dbReference type="VEuPathDB" id="FungiDB:T551_02794"/>
<dbReference type="InterPro" id="IPR018307">
    <property type="entry name" value="ABL9/DENND6_dom"/>
</dbReference>
<dbReference type="RefSeq" id="XP_018228598.1">
    <property type="nucleotide sequence ID" value="XM_018375057.1"/>
</dbReference>
<evidence type="ECO:0000313" key="3">
    <source>
        <dbReference type="EMBL" id="KTW27827.1"/>
    </source>
</evidence>
<name>A0A0W4ZHI9_PNEJ7</name>
<dbReference type="InterPro" id="IPR043153">
    <property type="entry name" value="DENN_C"/>
</dbReference>
<comment type="similarity">
    <text evidence="1">Belongs to the AVL9 family.</text>
</comment>
<keyword evidence="4" id="KW-1185">Reference proteome</keyword>
<evidence type="ECO:0000259" key="2">
    <source>
        <dbReference type="PROSITE" id="PS50211"/>
    </source>
</evidence>
<sequence>MKSDEITTHLSLKKDPIVLYVICVGFHHSRGPEIEYCYPELTEIPVGWSLLPFMALPDGVHLNEEDFSYFCINNNGNEKLRTIYGISCTRQLLSSELVDKPVDVTRSTIQKSIVVLISKPVFGHIKEKLRAVTQAYFSQRNFEDRSILMHFYNSFVQIFHDGINNHEFYLGIPLRELLYQFRWKTLVVLKAMLLEQKILFYGTRSETLCIIQYSFLSLIPELLENLQDASDPLLNTIEDRLGKPASISTDNHKSLLLYMGMPFHIFSKGSFFGPYTPLQQIKILENESTKSYIIGSTNSLFLQMKKKYADLVVNVDTGEVDILQPLLKDTLSLSFSDKKWINDIIMLVINSWDETDTSRPKSMGFLGSDENLRAQFEEYFLALAASVKYDNYLNKIRNLPGFNTALLDTHENTIRGFGRSWIEQWKFSENYRLWNEYTDDKLFDIIEPKHPVVNHGISLENMQYKIAKHVQELKLNERAAVAKKTINKGWNTSSQKISQVMGSLFDHMESYRTERRKRYQDVHNQCATAVSKIDPELSSPLGDIQNKAGYYMSAFTDWAYNRKGAVRHN</sequence>